<protein>
    <recommendedName>
        <fullName evidence="3">Zinc finger CHC2-type domain-containing protein</fullName>
    </recommendedName>
</protein>
<dbReference type="RefSeq" id="WP_095654917.1">
    <property type="nucleotide sequence ID" value="NZ_NPOA01000004.1"/>
</dbReference>
<evidence type="ECO:0008006" key="3">
    <source>
        <dbReference type="Google" id="ProtNLM"/>
    </source>
</evidence>
<gene>
    <name evidence="1" type="ORF">CIL05_07545</name>
</gene>
<reference evidence="1 2" key="1">
    <citation type="submission" date="2017-08" db="EMBL/GenBank/DDBJ databases">
        <title>Virgibacillus indicus sp. nov. and Virgibacillus profoundi sp. nov, two moderately halophilic bacteria isolated from marine sediment by using the Microfluidic Streak Plate.</title>
        <authorList>
            <person name="Xu B."/>
            <person name="Hu B."/>
            <person name="Wang J."/>
            <person name="Zhu Y."/>
            <person name="Huang L."/>
            <person name="Du W."/>
            <person name="Huang Y."/>
        </authorList>
    </citation>
    <scope>NUCLEOTIDE SEQUENCE [LARGE SCALE GENOMIC DNA]</scope>
    <source>
        <strain evidence="1 2">IO3-P3-H5</strain>
    </source>
</reference>
<dbReference type="EMBL" id="NPOA01000004">
    <property type="protein sequence ID" value="PAV30315.1"/>
    <property type="molecule type" value="Genomic_DNA"/>
</dbReference>
<dbReference type="Proteomes" id="UP000218887">
    <property type="component" value="Unassembled WGS sequence"/>
</dbReference>
<comment type="caution">
    <text evidence="1">The sequence shown here is derived from an EMBL/GenBank/DDBJ whole genome shotgun (WGS) entry which is preliminary data.</text>
</comment>
<accession>A0A2A2IGQ5</accession>
<proteinExistence type="predicted"/>
<organism evidence="1 2">
    <name type="scientific">Virgibacillus profundi</name>
    <dbReference type="NCBI Taxonomy" id="2024555"/>
    <lineage>
        <taxon>Bacteria</taxon>
        <taxon>Bacillati</taxon>
        <taxon>Bacillota</taxon>
        <taxon>Bacilli</taxon>
        <taxon>Bacillales</taxon>
        <taxon>Bacillaceae</taxon>
        <taxon>Virgibacillus</taxon>
    </lineage>
</organism>
<keyword evidence="2" id="KW-1185">Reference proteome</keyword>
<name>A0A2A2IGQ5_9BACI</name>
<sequence>MSRLDKDKIKESLTLSDINLILSDLGSSSPRQDSQGNPIYSTVCHHGNSSDHKHKLYYYPSSYNFHCYSNCASMDIYEVIIQAKEQQGYTFSFYESIKYVTELTHKSFTMNDSSKGKQSDKISDWNWLNRFKPKKKMTTQLPSFNENVLDVFLPYLNNWIGEGITPKTANLFNVRYYFKEEQIILPHYDINSRLIGIRSRNTDERADSGAKYIPTIVENTQYNHVLSHSLYGIHLTQEAVKSSRKCMLVEGEKSVLKGTEFYGEDNFTVAVCGSNISTVQRDLVLSLNVEEVFIAFDKFRGQKDMESDEKYEKALLEYQKKLVRLAHMFTAFVRVYILYDDYGVLNPKDSPLDQSKGALELLMMNKNEITTKEGMVT</sequence>
<dbReference type="Gene3D" id="3.40.1360.10">
    <property type="match status" value="1"/>
</dbReference>
<evidence type="ECO:0000313" key="2">
    <source>
        <dbReference type="Proteomes" id="UP000218887"/>
    </source>
</evidence>
<dbReference type="AlphaFoldDB" id="A0A2A2IGQ5"/>
<dbReference type="OrthoDB" id="2327166at2"/>
<dbReference type="SUPFAM" id="SSF56731">
    <property type="entry name" value="DNA primase core"/>
    <property type="match status" value="1"/>
</dbReference>
<evidence type="ECO:0000313" key="1">
    <source>
        <dbReference type="EMBL" id="PAV30315.1"/>
    </source>
</evidence>